<gene>
    <name evidence="1" type="ORF">S01H1_58691</name>
</gene>
<proteinExistence type="predicted"/>
<organism evidence="1">
    <name type="scientific">marine sediment metagenome</name>
    <dbReference type="NCBI Taxonomy" id="412755"/>
    <lineage>
        <taxon>unclassified sequences</taxon>
        <taxon>metagenomes</taxon>
        <taxon>ecological metagenomes</taxon>
    </lineage>
</organism>
<evidence type="ECO:0000313" key="1">
    <source>
        <dbReference type="EMBL" id="GAG21594.1"/>
    </source>
</evidence>
<sequence>MAFFELVKLFIDNDQDNDYVEFSVNTEIVFEEHEKDIDWLLTMEFLEHDVFSPDDWICKSVKQINPQDLKETFRVKINRNRLDKDWFKEEVYVKVKLKPTKKYTHTPAVSEPIKFPA</sequence>
<name>X0VT54_9ZZZZ</name>
<comment type="caution">
    <text evidence="1">The sequence shown here is derived from an EMBL/GenBank/DDBJ whole genome shotgun (WGS) entry which is preliminary data.</text>
</comment>
<protein>
    <submittedName>
        <fullName evidence="1">Uncharacterized protein</fullName>
    </submittedName>
</protein>
<dbReference type="AlphaFoldDB" id="X0VT54"/>
<dbReference type="EMBL" id="BARS01038348">
    <property type="protein sequence ID" value="GAG21594.1"/>
    <property type="molecule type" value="Genomic_DNA"/>
</dbReference>
<reference evidence="1" key="1">
    <citation type="journal article" date="2014" name="Front. Microbiol.">
        <title>High frequency of phylogenetically diverse reductive dehalogenase-homologous genes in deep subseafloor sedimentary metagenomes.</title>
        <authorList>
            <person name="Kawai M."/>
            <person name="Futagami T."/>
            <person name="Toyoda A."/>
            <person name="Takaki Y."/>
            <person name="Nishi S."/>
            <person name="Hori S."/>
            <person name="Arai W."/>
            <person name="Tsubouchi T."/>
            <person name="Morono Y."/>
            <person name="Uchiyama I."/>
            <person name="Ito T."/>
            <person name="Fujiyama A."/>
            <person name="Inagaki F."/>
            <person name="Takami H."/>
        </authorList>
    </citation>
    <scope>NUCLEOTIDE SEQUENCE</scope>
    <source>
        <strain evidence="1">Expedition CK06-06</strain>
    </source>
</reference>
<accession>X0VT54</accession>